<sequence>MNRAEQLATLSGAAADQWGLVTAAQAKVLGLNAVQLLRLTEAGLLESVGRGVYLLAASGMPQHLDVKVAWLRLQPTQFAWERPAGHSDSGVVSHASACQLHELGDLPAPQVEISVPRRRTTTEPFVRLRTAPVETSEITVIDGLPVTTADRTIVDLLQAKADGGHIGGVIAEADRRDLVSLDGLAARVQPYARKYGLPADATGRALIDHLVAQADESLRSQEVDRASREGFDAAVHLMAERPELVDLLLRSSARRHRMIHEGMGATAAQRLAAQSTRLPGTLTNYPNPVALTGLQKTLRDIQQLVQPNVSLRRAVQNLAGPNPDVTAALRKLTQPDPALMRAIQQAAAASTVKAFKNTTGLTAALKQAGLIESAALRSFKDAAADADPQESADGSNHETGKPADPPE</sequence>
<evidence type="ECO:0000256" key="1">
    <source>
        <dbReference type="SAM" id="MobiDB-lite"/>
    </source>
</evidence>
<dbReference type="EMBL" id="JAFFZN010000032">
    <property type="protein sequence ID" value="MBO8189250.1"/>
    <property type="molecule type" value="Genomic_DNA"/>
</dbReference>
<keyword evidence="4" id="KW-1185">Reference proteome</keyword>
<comment type="caution">
    <text evidence="3">The sequence shown here is derived from an EMBL/GenBank/DDBJ whole genome shotgun (WGS) entry which is preliminary data.</text>
</comment>
<dbReference type="InterPro" id="IPR025159">
    <property type="entry name" value="AbiEi_N"/>
</dbReference>
<dbReference type="Pfam" id="PF13338">
    <property type="entry name" value="AbiEi_4"/>
    <property type="match status" value="1"/>
</dbReference>
<evidence type="ECO:0000259" key="2">
    <source>
        <dbReference type="Pfam" id="PF13338"/>
    </source>
</evidence>
<protein>
    <submittedName>
        <fullName evidence="3">Type IV toxin-antitoxin system AbiEi family antitoxin domain-containing protein</fullName>
    </submittedName>
</protein>
<accession>A0ABS3X1I4</accession>
<proteinExistence type="predicted"/>
<evidence type="ECO:0000313" key="4">
    <source>
        <dbReference type="Proteomes" id="UP001518976"/>
    </source>
</evidence>
<feature type="region of interest" description="Disordered" evidence="1">
    <location>
        <begin position="381"/>
        <end position="407"/>
    </location>
</feature>
<name>A0ABS3X1I4_9ACTN</name>
<dbReference type="RefSeq" id="WP_209268017.1">
    <property type="nucleotide sequence ID" value="NZ_JAFFZN010000032.1"/>
</dbReference>
<evidence type="ECO:0000313" key="3">
    <source>
        <dbReference type="EMBL" id="MBO8189250.1"/>
    </source>
</evidence>
<dbReference type="Proteomes" id="UP001518976">
    <property type="component" value="Unassembled WGS sequence"/>
</dbReference>
<reference evidence="3 4" key="1">
    <citation type="submission" date="2021-02" db="EMBL/GenBank/DDBJ databases">
        <title>Streptomyces spirodelae sp. nov., isolated from duckweed.</title>
        <authorList>
            <person name="Saimee Y."/>
            <person name="Duangmal K."/>
        </authorList>
    </citation>
    <scope>NUCLEOTIDE SEQUENCE [LARGE SCALE GENOMIC DNA]</scope>
    <source>
        <strain evidence="3 4">DW4-2</strain>
    </source>
</reference>
<organism evidence="3 4">
    <name type="scientific">Streptomyces spirodelae</name>
    <dbReference type="NCBI Taxonomy" id="2812904"/>
    <lineage>
        <taxon>Bacteria</taxon>
        <taxon>Bacillati</taxon>
        <taxon>Actinomycetota</taxon>
        <taxon>Actinomycetes</taxon>
        <taxon>Kitasatosporales</taxon>
        <taxon>Streptomycetaceae</taxon>
        <taxon>Streptomyces</taxon>
    </lineage>
</organism>
<gene>
    <name evidence="3" type="ORF">JW592_27920</name>
</gene>
<feature type="domain" description="AbiEi antitoxin N-terminal" evidence="2">
    <location>
        <begin position="14"/>
        <end position="56"/>
    </location>
</feature>